<feature type="compositionally biased region" description="Basic residues" evidence="3">
    <location>
        <begin position="16"/>
        <end position="28"/>
    </location>
</feature>
<evidence type="ECO:0000313" key="5">
    <source>
        <dbReference type="EMBL" id="TDH69450.1"/>
    </source>
</evidence>
<dbReference type="InterPro" id="IPR042214">
    <property type="entry name" value="TruD_catalytic"/>
</dbReference>
<dbReference type="PIRSF" id="PIRSF037016">
    <property type="entry name" value="Pseudouridin_synth_euk_prd"/>
    <property type="match status" value="1"/>
</dbReference>
<dbReference type="Proteomes" id="UP000294530">
    <property type="component" value="Unassembled WGS sequence"/>
</dbReference>
<gene>
    <name evidence="5" type="ORF">CCR75_004393</name>
</gene>
<dbReference type="KEGG" id="blac:94348150"/>
<dbReference type="InterPro" id="IPR011760">
    <property type="entry name" value="PsdUridine_synth_TruD_insert"/>
</dbReference>
<feature type="domain" description="TRUD" evidence="4">
    <location>
        <begin position="425"/>
        <end position="673"/>
    </location>
</feature>
<accession>A0A976IFE3</accession>
<dbReference type="GO" id="GO:0005634">
    <property type="term" value="C:nucleus"/>
    <property type="evidence" value="ECO:0007669"/>
    <property type="project" value="TreeGrafter"/>
</dbReference>
<dbReference type="SUPFAM" id="SSF55120">
    <property type="entry name" value="Pseudouridine synthase"/>
    <property type="match status" value="1"/>
</dbReference>
<protein>
    <recommendedName>
        <fullName evidence="4">TRUD domain-containing protein</fullName>
    </recommendedName>
</protein>
<dbReference type="PROSITE" id="PS50984">
    <property type="entry name" value="TRUD"/>
    <property type="match status" value="1"/>
</dbReference>
<dbReference type="Pfam" id="PF01142">
    <property type="entry name" value="TruD"/>
    <property type="match status" value="1"/>
</dbReference>
<dbReference type="InterPro" id="IPR020103">
    <property type="entry name" value="PsdUridine_synth_cat_dom_sf"/>
</dbReference>
<dbReference type="GeneID" id="94348150"/>
<dbReference type="RefSeq" id="XP_067818949.1">
    <property type="nucleotide sequence ID" value="XM_067962479.1"/>
</dbReference>
<dbReference type="Gene3D" id="3.30.2350.20">
    <property type="entry name" value="TruD, catalytic domain"/>
    <property type="match status" value="2"/>
</dbReference>
<evidence type="ECO:0000256" key="3">
    <source>
        <dbReference type="SAM" id="MobiDB-lite"/>
    </source>
</evidence>
<dbReference type="NCBIfam" id="TIGR00094">
    <property type="entry name" value="tRNA_TruD_broad"/>
    <property type="match status" value="1"/>
</dbReference>
<evidence type="ECO:0000256" key="1">
    <source>
        <dbReference type="ARBA" id="ARBA00007953"/>
    </source>
</evidence>
<dbReference type="GO" id="GO:0009982">
    <property type="term" value="F:pseudouridine synthase activity"/>
    <property type="evidence" value="ECO:0007669"/>
    <property type="project" value="InterPro"/>
</dbReference>
<sequence length="758" mass="86133">MGRSFKTRGGSNGGHRGGRGRGRGGRGRGGRERGERYDRPDFRATGYNDSVPCSVDESDVGIQCFLRPEIPGFHGSTKHRFSDFVVREVTLDGRVVTLSDVPRFTPNVKPLRITEVFKLHVLGFLHEKTTTKTSPSWIELFVNKVAGRLLGLFNANKRAMLMRQKMENIEQLQVAIARVCGTALAEKLREFVQDVIFTQEKKEKQQSSQEKSEQKNPADIETKECEMVFYFPPLEAKETRTAIHDAVRQFGKNLIVADTTKTHEGVAVIRVRPMAVNGKKRKDMDPRNESTSRPNWPTNRPEYLEFVLYKRNMETNSVMLQLAKAMNTTVSAFTYAGTKDKRGITTQRCTVYRVTKEQLATLNRSGRELDAFNFLVGNATYVPKRLHLGDSRGNRFSLAIRDLPHDEFLSTKQIQDAIRSWRDHGFINYFGLQRFGTKSIATHVIGRAILQRNYQGVVDLLLSPQEGDASLIRKARQAFQENHNIEAALQALPPYLVAERALLHGMQTHGATAYALAIQSIPRHLRMMYTHAYQSYVWNKVASERLKHLSREVPVVGDLVIPHEIITIDVVEETIVETNDEESGRMTKKPRGNTALTRGEENVILVTPENVSQYTIYDVVLPLPGYSVTYPTNAMKELYEEILKADGIDFYTLERVTNSEYHLPGSYRHVLRKPQDVAYKVKRFNDSTLPLLETDVDHLLNRPVKVSIPDGKFRALCLEFQLGPSSYATMAIRELLKQSSNLHVQLQLKQKLEEEKST</sequence>
<comment type="similarity">
    <text evidence="1">Belongs to the pseudouridine synthase TruD family.</text>
</comment>
<evidence type="ECO:0000256" key="2">
    <source>
        <dbReference type="ARBA" id="ARBA00023235"/>
    </source>
</evidence>
<keyword evidence="2" id="KW-0413">Isomerase</keyword>
<feature type="compositionally biased region" description="Basic and acidic residues" evidence="3">
    <location>
        <begin position="29"/>
        <end position="42"/>
    </location>
</feature>
<feature type="region of interest" description="Disordered" evidence="3">
    <location>
        <begin position="1"/>
        <end position="43"/>
    </location>
</feature>
<dbReference type="PANTHER" id="PTHR13326">
    <property type="entry name" value="TRNA PSEUDOURIDINE SYNTHASE D"/>
    <property type="match status" value="1"/>
</dbReference>
<comment type="caution">
    <text evidence="5">The sequence shown here is derived from an EMBL/GenBank/DDBJ whole genome shotgun (WGS) entry which is preliminary data.</text>
</comment>
<dbReference type="GO" id="GO:0001522">
    <property type="term" value="P:pseudouridine synthesis"/>
    <property type="evidence" value="ECO:0007669"/>
    <property type="project" value="InterPro"/>
</dbReference>
<dbReference type="OrthoDB" id="447290at2759"/>
<keyword evidence="6" id="KW-1185">Reference proteome</keyword>
<name>A0A976IFE3_BRELC</name>
<dbReference type="AlphaFoldDB" id="A0A976IFE3"/>
<organism evidence="5 6">
    <name type="scientific">Bremia lactucae</name>
    <name type="common">Lettuce downy mildew</name>
    <dbReference type="NCBI Taxonomy" id="4779"/>
    <lineage>
        <taxon>Eukaryota</taxon>
        <taxon>Sar</taxon>
        <taxon>Stramenopiles</taxon>
        <taxon>Oomycota</taxon>
        <taxon>Peronosporomycetes</taxon>
        <taxon>Peronosporales</taxon>
        <taxon>Peronosporaceae</taxon>
        <taxon>Bremia</taxon>
    </lineage>
</organism>
<proteinExistence type="inferred from homology"/>
<dbReference type="InterPro" id="IPR001656">
    <property type="entry name" value="PsdUridine_synth_TruD"/>
</dbReference>
<dbReference type="GO" id="GO:0003723">
    <property type="term" value="F:RNA binding"/>
    <property type="evidence" value="ECO:0007669"/>
    <property type="project" value="InterPro"/>
</dbReference>
<dbReference type="CDD" id="cd02576">
    <property type="entry name" value="PseudoU_synth_ScPUS7"/>
    <property type="match status" value="1"/>
</dbReference>
<feature type="region of interest" description="Disordered" evidence="3">
    <location>
        <begin position="278"/>
        <end position="297"/>
    </location>
</feature>
<dbReference type="PANTHER" id="PTHR13326:SF21">
    <property type="entry name" value="PSEUDOURIDYLATE SYNTHASE PUS7L"/>
    <property type="match status" value="1"/>
</dbReference>
<dbReference type="EMBL" id="SHOA02000002">
    <property type="protein sequence ID" value="TDH69450.1"/>
    <property type="molecule type" value="Genomic_DNA"/>
</dbReference>
<reference evidence="5 6" key="1">
    <citation type="journal article" date="2021" name="Genome Biol.">
        <title>AFLAP: assembly-free linkage analysis pipeline using k-mers from genome sequencing data.</title>
        <authorList>
            <person name="Fletcher K."/>
            <person name="Zhang L."/>
            <person name="Gil J."/>
            <person name="Han R."/>
            <person name="Cavanaugh K."/>
            <person name="Michelmore R."/>
        </authorList>
    </citation>
    <scope>NUCLEOTIDE SEQUENCE [LARGE SCALE GENOMIC DNA]</scope>
    <source>
        <strain evidence="5 6">SF5</strain>
    </source>
</reference>
<evidence type="ECO:0000259" key="4">
    <source>
        <dbReference type="PROSITE" id="PS50984"/>
    </source>
</evidence>
<evidence type="ECO:0000313" key="6">
    <source>
        <dbReference type="Proteomes" id="UP000294530"/>
    </source>
</evidence>